<comment type="caution">
    <text evidence="2">The sequence shown here is derived from an EMBL/GenBank/DDBJ whole genome shotgun (WGS) entry which is preliminary data.</text>
</comment>
<dbReference type="Proteomes" id="UP000288711">
    <property type="component" value="Unassembled WGS sequence"/>
</dbReference>
<protein>
    <submittedName>
        <fullName evidence="2">Uncharacterized protein</fullName>
    </submittedName>
</protein>
<dbReference type="EMBL" id="ALWX01000002">
    <property type="protein sequence ID" value="EKA62777.1"/>
    <property type="molecule type" value="Genomic_DNA"/>
</dbReference>
<reference evidence="3" key="3">
    <citation type="submission" date="2017-11" db="EMBL/GenBank/DDBJ databases">
        <authorList>
            <person name="Seuylemezian A."/>
            <person name="Cooper K."/>
            <person name="Vaishampayan P."/>
        </authorList>
    </citation>
    <scope>NUCLEOTIDE SEQUENCE</scope>
    <source>
        <strain evidence="3">PVAS-1</strain>
    </source>
</reference>
<proteinExistence type="predicted"/>
<dbReference type="PATRIC" id="fig|1210046.3.peg.83"/>
<organism evidence="2 4">
    <name type="scientific">Janibacter hoylei PVAS-1</name>
    <dbReference type="NCBI Taxonomy" id="1210046"/>
    <lineage>
        <taxon>Bacteria</taxon>
        <taxon>Bacillati</taxon>
        <taxon>Actinomycetota</taxon>
        <taxon>Actinomycetes</taxon>
        <taxon>Micrococcales</taxon>
        <taxon>Intrasporangiaceae</taxon>
        <taxon>Janibacter</taxon>
    </lineage>
</organism>
<evidence type="ECO:0000313" key="3">
    <source>
        <dbReference type="EMBL" id="RWU84346.1"/>
    </source>
</evidence>
<feature type="region of interest" description="Disordered" evidence="1">
    <location>
        <begin position="35"/>
        <end position="55"/>
    </location>
</feature>
<dbReference type="RefSeq" id="WP_007923854.1">
    <property type="nucleotide sequence ID" value="NZ_ALWX01000002.1"/>
</dbReference>
<evidence type="ECO:0000313" key="2">
    <source>
        <dbReference type="EMBL" id="EKA62777.1"/>
    </source>
</evidence>
<reference evidence="3 5" key="1">
    <citation type="journal article" date="2009" name="Int. J. Syst. Evol. Microbiol.">
        <title>Janibacter hoylei sp. nov., Bacillus isronensis sp. nov. and Bacillus aryabhattai sp. nov., isolated from cryotubes used for collecting air from the upper atmosphere.</title>
        <authorList>
            <person name="Shivaji S."/>
            <person name="Chaturvedi P."/>
            <person name="Begum Z."/>
            <person name="Pindi P.K."/>
            <person name="Manorama R."/>
            <person name="Padmanaban D.A."/>
            <person name="Shouche Y.S."/>
            <person name="Pawar S."/>
            <person name="Vaishampayan P."/>
            <person name="Dutt C.B."/>
            <person name="Datta G.N."/>
            <person name="Manchanda R.K."/>
            <person name="Rao U.R."/>
            <person name="Bhargava P.M."/>
            <person name="Narlikar J.V."/>
        </authorList>
    </citation>
    <scope>NUCLEOTIDE SEQUENCE [LARGE SCALE GENOMIC DNA]</scope>
    <source>
        <strain evidence="3 5">PVAS-1</strain>
    </source>
</reference>
<gene>
    <name evidence="2" type="ORF">B277_00415</name>
    <name evidence="3" type="ORF">CWN80_05910</name>
</gene>
<sequence>MTRRHLTLTTALALALPLGGCGVLDRDQDPVPLTITASDWNGWDPDHESTDTTTDVEAVEGQTVRVDDDLEITFTDVDDGEVEIRTTEAMSPVNDGGGINLLDPEHDFTVDRGTPLELATPTTDAGTTYELTLTD</sequence>
<keyword evidence="5" id="KW-1185">Reference proteome</keyword>
<evidence type="ECO:0000256" key="1">
    <source>
        <dbReference type="SAM" id="MobiDB-lite"/>
    </source>
</evidence>
<dbReference type="eggNOG" id="ENOG502ZV47">
    <property type="taxonomic scope" value="Bacteria"/>
</dbReference>
<dbReference type="AlphaFoldDB" id="K1EBQ6"/>
<evidence type="ECO:0000313" key="5">
    <source>
        <dbReference type="Proteomes" id="UP000288711"/>
    </source>
</evidence>
<dbReference type="Proteomes" id="UP000004474">
    <property type="component" value="Unassembled WGS sequence"/>
</dbReference>
<reference evidence="2 4" key="2">
    <citation type="journal article" date="2012" name="J. Bacteriol.">
        <title>Genome Sequence of Janibacter hoylei MTCC8307, Isolated from the Stratospheric Air.</title>
        <authorList>
            <person name="Pawar S.P."/>
            <person name="Dhotre D.P."/>
            <person name="Shetty S.A."/>
            <person name="Chowdhury S.P."/>
            <person name="Chaudhari B.L."/>
            <person name="Shouche Y.S."/>
        </authorList>
    </citation>
    <scope>NUCLEOTIDE SEQUENCE [LARGE SCALE GENOMIC DNA]</scope>
    <source>
        <strain evidence="2 4">PVAS-1</strain>
    </source>
</reference>
<evidence type="ECO:0000313" key="4">
    <source>
        <dbReference type="Proteomes" id="UP000004474"/>
    </source>
</evidence>
<accession>K1EBQ6</accession>
<dbReference type="EMBL" id="PIPF01000005">
    <property type="protein sequence ID" value="RWU84346.1"/>
    <property type="molecule type" value="Genomic_DNA"/>
</dbReference>
<name>K1EBQ6_9MICO</name>
<dbReference type="OrthoDB" id="3789422at2"/>